<protein>
    <recommendedName>
        <fullName evidence="2">DUF6898 domain-containing protein</fullName>
    </recommendedName>
</protein>
<dbReference type="InterPro" id="IPR054193">
    <property type="entry name" value="DUF6898"/>
</dbReference>
<dbReference type="AlphaFoldDB" id="A0A562TGE0"/>
<gene>
    <name evidence="3" type="ORF">JM93_00147</name>
</gene>
<reference evidence="3 4" key="1">
    <citation type="submission" date="2019-07" db="EMBL/GenBank/DDBJ databases">
        <title>Genomic Encyclopedia of Archaeal and Bacterial Type Strains, Phase II (KMG-II): from individual species to whole genera.</title>
        <authorList>
            <person name="Goeker M."/>
        </authorList>
    </citation>
    <scope>NUCLEOTIDE SEQUENCE [LARGE SCALE GENOMIC DNA]</scope>
    <source>
        <strain evidence="3 4">ATCC BAA-252</strain>
    </source>
</reference>
<dbReference type="Proteomes" id="UP000320593">
    <property type="component" value="Unassembled WGS sequence"/>
</dbReference>
<feature type="compositionally biased region" description="Basic and acidic residues" evidence="1">
    <location>
        <begin position="60"/>
        <end position="75"/>
    </location>
</feature>
<dbReference type="OrthoDB" id="8454594at2"/>
<feature type="domain" description="DUF6898" evidence="2">
    <location>
        <begin position="9"/>
        <end position="63"/>
    </location>
</feature>
<evidence type="ECO:0000313" key="4">
    <source>
        <dbReference type="Proteomes" id="UP000320593"/>
    </source>
</evidence>
<dbReference type="Pfam" id="PF21839">
    <property type="entry name" value="DUF6898"/>
    <property type="match status" value="1"/>
</dbReference>
<name>A0A562TGE0_9HYPH</name>
<dbReference type="EMBL" id="VLLF01000001">
    <property type="protein sequence ID" value="TWI92605.1"/>
    <property type="molecule type" value="Genomic_DNA"/>
</dbReference>
<evidence type="ECO:0000313" key="3">
    <source>
        <dbReference type="EMBL" id="TWI92605.1"/>
    </source>
</evidence>
<accession>A0A562TGE0</accession>
<organism evidence="3 4">
    <name type="scientific">Roseibium hamelinense</name>
    <dbReference type="NCBI Taxonomy" id="150831"/>
    <lineage>
        <taxon>Bacteria</taxon>
        <taxon>Pseudomonadati</taxon>
        <taxon>Pseudomonadota</taxon>
        <taxon>Alphaproteobacteria</taxon>
        <taxon>Hyphomicrobiales</taxon>
        <taxon>Stappiaceae</taxon>
        <taxon>Roseibium</taxon>
    </lineage>
</organism>
<evidence type="ECO:0000259" key="2">
    <source>
        <dbReference type="Pfam" id="PF21839"/>
    </source>
</evidence>
<proteinExistence type="predicted"/>
<comment type="caution">
    <text evidence="3">The sequence shown here is derived from an EMBL/GenBank/DDBJ whole genome shotgun (WGS) entry which is preliminary data.</text>
</comment>
<keyword evidence="4" id="KW-1185">Reference proteome</keyword>
<evidence type="ECO:0000256" key="1">
    <source>
        <dbReference type="SAM" id="MobiDB-lite"/>
    </source>
</evidence>
<feature type="region of interest" description="Disordered" evidence="1">
    <location>
        <begin position="60"/>
        <end position="81"/>
    </location>
</feature>
<sequence length="81" mass="9165">MSSNTPRAGEVYFEFQQVGQQIRVAAIDGATGIEVVVFGPQQAPQRDLEQIALRKLQRRLQREKSDVDPFRKQDGRGFGTF</sequence>
<dbReference type="RefSeq" id="WP_145340142.1">
    <property type="nucleotide sequence ID" value="NZ_SMLY01000053.1"/>
</dbReference>